<comment type="catalytic activity">
    <reaction evidence="10">
        <text>ITP + H2O = IMP + diphosphate + H(+)</text>
        <dbReference type="Rhea" id="RHEA:29399"/>
        <dbReference type="ChEBI" id="CHEBI:15377"/>
        <dbReference type="ChEBI" id="CHEBI:15378"/>
        <dbReference type="ChEBI" id="CHEBI:33019"/>
        <dbReference type="ChEBI" id="CHEBI:58053"/>
        <dbReference type="ChEBI" id="CHEBI:61402"/>
        <dbReference type="EC" id="3.6.1.66"/>
    </reaction>
</comment>
<comment type="caution">
    <text evidence="10">Lacks conserved residue(s) required for the propagation of feature annotation.</text>
</comment>
<evidence type="ECO:0000256" key="10">
    <source>
        <dbReference type="HAMAP-Rule" id="MF_01405"/>
    </source>
</evidence>
<dbReference type="AlphaFoldDB" id="A0A2U2B8V2"/>
<evidence type="ECO:0000256" key="2">
    <source>
        <dbReference type="ARBA" id="ARBA00011738"/>
    </source>
</evidence>
<dbReference type="InterPro" id="IPR020922">
    <property type="entry name" value="dITP/XTP_pyrophosphatase"/>
</dbReference>
<reference evidence="12 13" key="1">
    <citation type="submission" date="2018-05" db="EMBL/GenBank/DDBJ databases">
        <title>Marinilabilia rubrum sp. nov., isolated from saltern sediment.</title>
        <authorList>
            <person name="Zhang R."/>
        </authorList>
    </citation>
    <scope>NUCLEOTIDE SEQUENCE [LARGE SCALE GENOMIC DNA]</scope>
    <source>
        <strain evidence="12 13">WTE16</strain>
    </source>
</reference>
<comment type="cofactor">
    <cofactor evidence="10">
        <name>Mg(2+)</name>
        <dbReference type="ChEBI" id="CHEBI:18420"/>
    </cofactor>
    <text evidence="10">Binds 1 Mg(2+) ion per subunit.</text>
</comment>
<keyword evidence="13" id="KW-1185">Reference proteome</keyword>
<protein>
    <recommendedName>
        <fullName evidence="10">dITP/XTP pyrophosphatase</fullName>
        <ecNumber evidence="10">3.6.1.66</ecNumber>
    </recommendedName>
    <alternativeName>
        <fullName evidence="10">Non-canonical purine NTP pyrophosphatase</fullName>
    </alternativeName>
    <alternativeName>
        <fullName evidence="10">Non-standard purine NTP pyrophosphatase</fullName>
    </alternativeName>
    <alternativeName>
        <fullName evidence="10">Nucleoside-triphosphate diphosphatase</fullName>
    </alternativeName>
    <alternativeName>
        <fullName evidence="10">Nucleoside-triphosphate pyrophosphatase</fullName>
        <shortName evidence="10">NTPase</shortName>
    </alternativeName>
</protein>
<keyword evidence="7 10" id="KW-0546">Nucleotide metabolism</keyword>
<keyword evidence="4 10" id="KW-0547">Nucleotide-binding</keyword>
<comment type="caution">
    <text evidence="12">The sequence shown here is derived from an EMBL/GenBank/DDBJ whole genome shotgun (WGS) entry which is preliminary data.</text>
</comment>
<proteinExistence type="inferred from homology"/>
<evidence type="ECO:0000256" key="5">
    <source>
        <dbReference type="ARBA" id="ARBA00022801"/>
    </source>
</evidence>
<dbReference type="InterPro" id="IPR029001">
    <property type="entry name" value="ITPase-like_fam"/>
</dbReference>
<dbReference type="PANTHER" id="PTHR11067:SF9">
    <property type="entry name" value="INOSINE TRIPHOSPHATE PYROPHOSPHATASE"/>
    <property type="match status" value="1"/>
</dbReference>
<comment type="catalytic activity">
    <reaction evidence="8 10">
        <text>dITP + H2O = dIMP + diphosphate + H(+)</text>
        <dbReference type="Rhea" id="RHEA:28342"/>
        <dbReference type="ChEBI" id="CHEBI:15377"/>
        <dbReference type="ChEBI" id="CHEBI:15378"/>
        <dbReference type="ChEBI" id="CHEBI:33019"/>
        <dbReference type="ChEBI" id="CHEBI:61194"/>
        <dbReference type="ChEBI" id="CHEBI:61382"/>
        <dbReference type="EC" id="3.6.1.66"/>
    </reaction>
</comment>
<evidence type="ECO:0000256" key="7">
    <source>
        <dbReference type="ARBA" id="ARBA00023080"/>
    </source>
</evidence>
<dbReference type="HAMAP" id="MF_01405">
    <property type="entry name" value="Non_canon_purine_NTPase"/>
    <property type="match status" value="1"/>
</dbReference>
<dbReference type="FunFam" id="3.90.950.10:FF:000001">
    <property type="entry name" value="dITP/XTP pyrophosphatase"/>
    <property type="match status" value="1"/>
</dbReference>
<feature type="binding site" evidence="10">
    <location>
        <begin position="7"/>
        <end position="12"/>
    </location>
    <ligand>
        <name>substrate</name>
    </ligand>
</feature>
<dbReference type="GO" id="GO:0009117">
    <property type="term" value="P:nucleotide metabolic process"/>
    <property type="evidence" value="ECO:0007669"/>
    <property type="project" value="UniProtKB-KW"/>
</dbReference>
<keyword evidence="5 10" id="KW-0378">Hydrolase</keyword>
<evidence type="ECO:0000256" key="11">
    <source>
        <dbReference type="RuleBase" id="RU003781"/>
    </source>
</evidence>
<name>A0A2U2B8V2_9BACT</name>
<evidence type="ECO:0000256" key="4">
    <source>
        <dbReference type="ARBA" id="ARBA00022741"/>
    </source>
</evidence>
<feature type="binding site" evidence="10">
    <location>
        <position position="68"/>
    </location>
    <ligand>
        <name>Mg(2+)</name>
        <dbReference type="ChEBI" id="CHEBI:18420"/>
    </ligand>
</feature>
<dbReference type="GO" id="GO:0036222">
    <property type="term" value="F:XTP diphosphatase activity"/>
    <property type="evidence" value="ECO:0007669"/>
    <property type="project" value="UniProtKB-UniRule"/>
</dbReference>
<keyword evidence="6 10" id="KW-0460">Magnesium</keyword>
<dbReference type="InterPro" id="IPR002637">
    <property type="entry name" value="RdgB/HAM1"/>
</dbReference>
<dbReference type="RefSeq" id="WP_109264461.1">
    <property type="nucleotide sequence ID" value="NZ_QEWP01000007.1"/>
</dbReference>
<evidence type="ECO:0000256" key="3">
    <source>
        <dbReference type="ARBA" id="ARBA00022723"/>
    </source>
</evidence>
<comment type="function">
    <text evidence="10">Pyrophosphatase that catalyzes the hydrolysis of nucleoside triphosphates to their monophosphate derivatives, with a high preference for the non-canonical purine nucleotides XTP (xanthosine triphosphate), dITP (deoxyinosine triphosphate) and ITP. Seems to function as a house-cleaning enzyme that removes non-canonical purine nucleotides from the nucleotide pool, thus preventing their incorporation into DNA/RNA and avoiding chromosomal lesions.</text>
</comment>
<dbReference type="Gene3D" id="3.90.950.10">
    <property type="match status" value="1"/>
</dbReference>
<dbReference type="EMBL" id="QEWP01000007">
    <property type="protein sequence ID" value="PWD99473.1"/>
    <property type="molecule type" value="Genomic_DNA"/>
</dbReference>
<comment type="similarity">
    <text evidence="1 10 11">Belongs to the HAM1 NTPase family.</text>
</comment>
<evidence type="ECO:0000256" key="1">
    <source>
        <dbReference type="ARBA" id="ARBA00008023"/>
    </source>
</evidence>
<dbReference type="NCBIfam" id="TIGR00042">
    <property type="entry name" value="RdgB/HAM1 family non-canonical purine NTP pyrophosphatase"/>
    <property type="match status" value="1"/>
</dbReference>
<dbReference type="PANTHER" id="PTHR11067">
    <property type="entry name" value="INOSINE TRIPHOSPHATE PYROPHOSPHATASE/HAM1 PROTEIN"/>
    <property type="match status" value="1"/>
</dbReference>
<gene>
    <name evidence="12" type="ORF">DDZ16_10730</name>
</gene>
<dbReference type="NCBIfam" id="NF011398">
    <property type="entry name" value="PRK14823.1"/>
    <property type="match status" value="1"/>
</dbReference>
<dbReference type="GO" id="GO:0035870">
    <property type="term" value="F:dITP diphosphatase activity"/>
    <property type="evidence" value="ECO:0007669"/>
    <property type="project" value="UniProtKB-UniRule"/>
</dbReference>
<dbReference type="Proteomes" id="UP000244956">
    <property type="component" value="Unassembled WGS sequence"/>
</dbReference>
<keyword evidence="3 10" id="KW-0479">Metal-binding</keyword>
<dbReference type="CDD" id="cd00515">
    <property type="entry name" value="HAM1"/>
    <property type="match status" value="1"/>
</dbReference>
<evidence type="ECO:0000256" key="8">
    <source>
        <dbReference type="ARBA" id="ARBA00051875"/>
    </source>
</evidence>
<feature type="binding site" evidence="10">
    <location>
        <position position="69"/>
    </location>
    <ligand>
        <name>substrate</name>
    </ligand>
</feature>
<dbReference type="SUPFAM" id="SSF52972">
    <property type="entry name" value="ITPase-like"/>
    <property type="match status" value="1"/>
</dbReference>
<dbReference type="Pfam" id="PF01725">
    <property type="entry name" value="Ham1p_like"/>
    <property type="match status" value="1"/>
</dbReference>
<dbReference type="GO" id="GO:0017111">
    <property type="term" value="F:ribonucleoside triphosphate phosphatase activity"/>
    <property type="evidence" value="ECO:0007669"/>
    <property type="project" value="InterPro"/>
</dbReference>
<dbReference type="GO" id="GO:0036220">
    <property type="term" value="F:ITP diphosphatase activity"/>
    <property type="evidence" value="ECO:0007669"/>
    <property type="project" value="UniProtKB-UniRule"/>
</dbReference>
<dbReference type="GO" id="GO:0005829">
    <property type="term" value="C:cytosol"/>
    <property type="evidence" value="ECO:0007669"/>
    <property type="project" value="TreeGrafter"/>
</dbReference>
<dbReference type="EC" id="3.6.1.66" evidence="10"/>
<feature type="binding site" evidence="10">
    <location>
        <begin position="176"/>
        <end position="177"/>
    </location>
    <ligand>
        <name>substrate</name>
    </ligand>
</feature>
<feature type="active site" description="Proton acceptor" evidence="10">
    <location>
        <position position="68"/>
    </location>
</feature>
<dbReference type="GO" id="GO:0046872">
    <property type="term" value="F:metal ion binding"/>
    <property type="evidence" value="ECO:0007669"/>
    <property type="project" value="UniProtKB-KW"/>
</dbReference>
<feature type="binding site" evidence="10">
    <location>
        <position position="171"/>
    </location>
    <ligand>
        <name>substrate</name>
    </ligand>
</feature>
<dbReference type="GO" id="GO:0000166">
    <property type="term" value="F:nucleotide binding"/>
    <property type="evidence" value="ECO:0007669"/>
    <property type="project" value="UniProtKB-KW"/>
</dbReference>
<comment type="catalytic activity">
    <reaction evidence="9 10">
        <text>XTP + H2O = XMP + diphosphate + H(+)</text>
        <dbReference type="Rhea" id="RHEA:28610"/>
        <dbReference type="ChEBI" id="CHEBI:15377"/>
        <dbReference type="ChEBI" id="CHEBI:15378"/>
        <dbReference type="ChEBI" id="CHEBI:33019"/>
        <dbReference type="ChEBI" id="CHEBI:57464"/>
        <dbReference type="ChEBI" id="CHEBI:61314"/>
        <dbReference type="EC" id="3.6.1.66"/>
    </reaction>
</comment>
<organism evidence="12 13">
    <name type="scientific">Marinilabilia rubra</name>
    <dbReference type="NCBI Taxonomy" id="2162893"/>
    <lineage>
        <taxon>Bacteria</taxon>
        <taxon>Pseudomonadati</taxon>
        <taxon>Bacteroidota</taxon>
        <taxon>Bacteroidia</taxon>
        <taxon>Marinilabiliales</taxon>
        <taxon>Marinilabiliaceae</taxon>
        <taxon>Marinilabilia</taxon>
    </lineage>
</organism>
<evidence type="ECO:0000256" key="9">
    <source>
        <dbReference type="ARBA" id="ARBA00052017"/>
    </source>
</evidence>
<feature type="binding site" evidence="10">
    <location>
        <begin position="148"/>
        <end position="151"/>
    </location>
    <ligand>
        <name>substrate</name>
    </ligand>
</feature>
<evidence type="ECO:0000313" key="13">
    <source>
        <dbReference type="Proteomes" id="UP000244956"/>
    </source>
</evidence>
<comment type="subunit">
    <text evidence="2 10">Homodimer.</text>
</comment>
<dbReference type="OrthoDB" id="9807456at2"/>
<evidence type="ECO:0000313" key="12">
    <source>
        <dbReference type="EMBL" id="PWD99473.1"/>
    </source>
</evidence>
<dbReference type="GO" id="GO:0009146">
    <property type="term" value="P:purine nucleoside triphosphate catabolic process"/>
    <property type="evidence" value="ECO:0007669"/>
    <property type="project" value="UniProtKB-UniRule"/>
</dbReference>
<evidence type="ECO:0000256" key="6">
    <source>
        <dbReference type="ARBA" id="ARBA00022842"/>
    </source>
</evidence>
<sequence length="192" mass="21374">MDLIFATNNQHKASEIAHLLTEKWEVKSLADIGFTQEVPETGTTLEANALQKARYIHNQLGKDCFADDTGLEIEALKGEPGVYSARYAGPAKDSNDNIRKVLAEMQDKHNRKARFRTVIALIINKKEVLFEGIVSGVILSHPSGMGGFGYDPIFKPDEATMSFAEMPLTEKNQISHRGRAVQKLVEYLKTIN</sequence>
<accession>A0A2U2B8V2</accession>